<accession>A0A395M0T3</accession>
<dbReference type="EMBL" id="PHFL01000041">
    <property type="protein sequence ID" value="RFM24332.1"/>
    <property type="molecule type" value="Genomic_DNA"/>
</dbReference>
<dbReference type="InterPro" id="IPR057326">
    <property type="entry name" value="KR_dom"/>
</dbReference>
<dbReference type="GO" id="GO:0004029">
    <property type="term" value="F:aldehyde dehydrogenase (NAD+) activity"/>
    <property type="evidence" value="ECO:0007669"/>
    <property type="project" value="TreeGrafter"/>
</dbReference>
<protein>
    <submittedName>
        <fullName evidence="2">NAD-dependent epimerase/dehydratase family protein</fullName>
    </submittedName>
</protein>
<dbReference type="PANTHER" id="PTHR48079:SF6">
    <property type="entry name" value="NAD(P)-BINDING DOMAIN-CONTAINING PROTEIN-RELATED"/>
    <property type="match status" value="1"/>
</dbReference>
<feature type="non-terminal residue" evidence="2">
    <location>
        <position position="300"/>
    </location>
</feature>
<dbReference type="InterPro" id="IPR036291">
    <property type="entry name" value="NAD(P)-bd_dom_sf"/>
</dbReference>
<dbReference type="InterPro" id="IPR051783">
    <property type="entry name" value="NAD(P)-dependent_oxidoreduct"/>
</dbReference>
<dbReference type="PANTHER" id="PTHR48079">
    <property type="entry name" value="PROTEIN YEEZ"/>
    <property type="match status" value="1"/>
</dbReference>
<evidence type="ECO:0000259" key="1">
    <source>
        <dbReference type="SMART" id="SM00822"/>
    </source>
</evidence>
<feature type="domain" description="Ketoreductase" evidence="1">
    <location>
        <begin position="4"/>
        <end position="146"/>
    </location>
</feature>
<sequence length="300" mass="33019">MSKETVLITGATGYIGSALARRLHQAYGTSLRLKALARRSSSRGYLGSLPIEWVYGDLLNPASLWDATEGVDVVFHCAGLVSFHQKDYRRLYRANVVGTRNLVNACLKNHVKRLVHVSSTAAIGSNGLRASELSTEQTPFQAWQHQIGYMLSKYLSEFEVLRGVAEGLDSVIVNPSVVLGDLEERRHSASELIADLFRGKIPFVPTGGTGFVDIGDVALAIERAWQHGKTGERYIISSENLSYRALAERIAQFRGARSRSVVDLPLALGFTIGAMCDALAFVSNFRSTITFDTMRLPKKR</sequence>
<dbReference type="GO" id="GO:0005737">
    <property type="term" value="C:cytoplasm"/>
    <property type="evidence" value="ECO:0007669"/>
    <property type="project" value="TreeGrafter"/>
</dbReference>
<organism evidence="2 3">
    <name type="scientific">Candidatus Thermochlorobacter aerophilus</name>
    <dbReference type="NCBI Taxonomy" id="1868324"/>
    <lineage>
        <taxon>Bacteria</taxon>
        <taxon>Pseudomonadati</taxon>
        <taxon>Chlorobiota</taxon>
        <taxon>Chlorobiia</taxon>
        <taxon>Chlorobiales</taxon>
        <taxon>Candidatus Thermochlorobacteriaceae</taxon>
        <taxon>Candidatus Thermochlorobacter</taxon>
    </lineage>
</organism>
<gene>
    <name evidence="2" type="ORF">D0433_06355</name>
</gene>
<proteinExistence type="predicted"/>
<dbReference type="Gene3D" id="3.40.50.720">
    <property type="entry name" value="NAD(P)-binding Rossmann-like Domain"/>
    <property type="match status" value="1"/>
</dbReference>
<comment type="caution">
    <text evidence="2">The sequence shown here is derived from an EMBL/GenBank/DDBJ whole genome shotgun (WGS) entry which is preliminary data.</text>
</comment>
<dbReference type="InterPro" id="IPR001509">
    <property type="entry name" value="Epimerase_deHydtase"/>
</dbReference>
<dbReference type="AlphaFoldDB" id="A0A395M0T3"/>
<evidence type="ECO:0000313" key="3">
    <source>
        <dbReference type="Proteomes" id="UP000266389"/>
    </source>
</evidence>
<dbReference type="SMART" id="SM00822">
    <property type="entry name" value="PKS_KR"/>
    <property type="match status" value="1"/>
</dbReference>
<dbReference type="SUPFAM" id="SSF51735">
    <property type="entry name" value="NAD(P)-binding Rossmann-fold domains"/>
    <property type="match status" value="1"/>
</dbReference>
<dbReference type="Proteomes" id="UP000266389">
    <property type="component" value="Unassembled WGS sequence"/>
</dbReference>
<name>A0A395M0T3_9BACT</name>
<dbReference type="Pfam" id="PF01370">
    <property type="entry name" value="Epimerase"/>
    <property type="match status" value="1"/>
</dbReference>
<reference evidence="2 3" key="1">
    <citation type="journal article" date="2011" name="ISME J.">
        <title>Community ecology of hot spring cyanobacterial mats: predominant populations and their functional potential.</title>
        <authorList>
            <person name="Klatt C.G."/>
            <person name="Wood J.M."/>
            <person name="Rusch D.B."/>
            <person name="Bateson M.M."/>
            <person name="Hamamura N."/>
            <person name="Heidelberg J.F."/>
            <person name="Grossman A.R."/>
            <person name="Bhaya D."/>
            <person name="Cohan F.M."/>
            <person name="Kuhl M."/>
            <person name="Bryant D.A."/>
            <person name="Ward D.M."/>
        </authorList>
    </citation>
    <scope>NUCLEOTIDE SEQUENCE [LARGE SCALE GENOMIC DNA]</scope>
    <source>
        <strain evidence="2">OS</strain>
    </source>
</reference>
<evidence type="ECO:0000313" key="2">
    <source>
        <dbReference type="EMBL" id="RFM24332.1"/>
    </source>
</evidence>